<dbReference type="EMBL" id="CM023471">
    <property type="protein sequence ID" value="KAH7964802.1"/>
    <property type="molecule type" value="Genomic_DNA"/>
</dbReference>
<evidence type="ECO:0000313" key="2">
    <source>
        <dbReference type="Proteomes" id="UP000821865"/>
    </source>
</evidence>
<sequence length="93" mass="10757">MVFYSVVGCSNRSGSSRRKKKPTNTNFFRIPRIIVDRCERAKTLGTNRRTLWLARINRADLDLQYPNLRVGGAHFVTVEIRLIGAEFEPRSVY</sequence>
<evidence type="ECO:0000313" key="1">
    <source>
        <dbReference type="EMBL" id="KAH7964802.1"/>
    </source>
</evidence>
<name>A0ACB8D9J2_DERSI</name>
<accession>A0ACB8D9J2</accession>
<dbReference type="Proteomes" id="UP000821865">
    <property type="component" value="Chromosome 2"/>
</dbReference>
<protein>
    <submittedName>
        <fullName evidence="1">Uncharacterized protein</fullName>
    </submittedName>
</protein>
<organism evidence="1 2">
    <name type="scientific">Dermacentor silvarum</name>
    <name type="common">Tick</name>
    <dbReference type="NCBI Taxonomy" id="543639"/>
    <lineage>
        <taxon>Eukaryota</taxon>
        <taxon>Metazoa</taxon>
        <taxon>Ecdysozoa</taxon>
        <taxon>Arthropoda</taxon>
        <taxon>Chelicerata</taxon>
        <taxon>Arachnida</taxon>
        <taxon>Acari</taxon>
        <taxon>Parasitiformes</taxon>
        <taxon>Ixodida</taxon>
        <taxon>Ixodoidea</taxon>
        <taxon>Ixodidae</taxon>
        <taxon>Rhipicephalinae</taxon>
        <taxon>Dermacentor</taxon>
    </lineage>
</organism>
<gene>
    <name evidence="1" type="ORF">HPB49_001459</name>
</gene>
<proteinExistence type="predicted"/>
<keyword evidence="2" id="KW-1185">Reference proteome</keyword>
<comment type="caution">
    <text evidence="1">The sequence shown here is derived from an EMBL/GenBank/DDBJ whole genome shotgun (WGS) entry which is preliminary data.</text>
</comment>
<reference evidence="1" key="1">
    <citation type="submission" date="2020-05" db="EMBL/GenBank/DDBJ databases">
        <title>Large-scale comparative analyses of tick genomes elucidate their genetic diversity and vector capacities.</title>
        <authorList>
            <person name="Jia N."/>
            <person name="Wang J."/>
            <person name="Shi W."/>
            <person name="Du L."/>
            <person name="Sun Y."/>
            <person name="Zhan W."/>
            <person name="Jiang J."/>
            <person name="Wang Q."/>
            <person name="Zhang B."/>
            <person name="Ji P."/>
            <person name="Sakyi L.B."/>
            <person name="Cui X."/>
            <person name="Yuan T."/>
            <person name="Jiang B."/>
            <person name="Yang W."/>
            <person name="Lam T.T.-Y."/>
            <person name="Chang Q."/>
            <person name="Ding S."/>
            <person name="Wang X."/>
            <person name="Zhu J."/>
            <person name="Ruan X."/>
            <person name="Zhao L."/>
            <person name="Wei J."/>
            <person name="Que T."/>
            <person name="Du C."/>
            <person name="Cheng J."/>
            <person name="Dai P."/>
            <person name="Han X."/>
            <person name="Huang E."/>
            <person name="Gao Y."/>
            <person name="Liu J."/>
            <person name="Shao H."/>
            <person name="Ye R."/>
            <person name="Li L."/>
            <person name="Wei W."/>
            <person name="Wang X."/>
            <person name="Wang C."/>
            <person name="Yang T."/>
            <person name="Huo Q."/>
            <person name="Li W."/>
            <person name="Guo W."/>
            <person name="Chen H."/>
            <person name="Zhou L."/>
            <person name="Ni X."/>
            <person name="Tian J."/>
            <person name="Zhou Y."/>
            <person name="Sheng Y."/>
            <person name="Liu T."/>
            <person name="Pan Y."/>
            <person name="Xia L."/>
            <person name="Li J."/>
            <person name="Zhao F."/>
            <person name="Cao W."/>
        </authorList>
    </citation>
    <scope>NUCLEOTIDE SEQUENCE</scope>
    <source>
        <strain evidence="1">Dsil-2018</strain>
    </source>
</reference>